<evidence type="ECO:0000313" key="5">
    <source>
        <dbReference type="EMBL" id="AHZ10879.1"/>
    </source>
</evidence>
<dbReference type="GO" id="GO:0004518">
    <property type="term" value="F:nuclease activity"/>
    <property type="evidence" value="ECO:0007669"/>
    <property type="project" value="UniProtKB-KW"/>
</dbReference>
<dbReference type="InterPro" id="IPR012337">
    <property type="entry name" value="RNaseH-like_sf"/>
</dbReference>
<dbReference type="SUPFAM" id="SSF53098">
    <property type="entry name" value="Ribonuclease H-like"/>
    <property type="match status" value="1"/>
</dbReference>
<evidence type="ECO:0000256" key="4">
    <source>
        <dbReference type="ARBA" id="ARBA00022932"/>
    </source>
</evidence>
<dbReference type="InterPro" id="IPR017964">
    <property type="entry name" value="DNA-dir_DNA_pol_B_CS"/>
</dbReference>
<dbReference type="EMBL" id="KJ528544">
    <property type="protein sequence ID" value="AHZ10879.1"/>
    <property type="molecule type" value="Genomic_DNA"/>
</dbReference>
<keyword evidence="3" id="KW-0378">Hydrolase</keyword>
<sequence>MRQSQFNKKLKDFKRFCQQNKQIELTYDIETLKYNIGAFKSSAHRVAGKILYSPTLLKSHEYSVAFTYEWNNDIYDCYFPTFKDMFDWLLDNIKKKLKITMIAHNGNKFDNHFLDKSLKINFGAIVKNLYSEQLIDKHFSEKPKNRNKDIKRVIYEKRVKSKNNLEFIAFLDNLEIHTLDSLPKTNLSLATLGKKLLRGGFVTKEDLKTDFNYATYDTDHDMNNEAILEYCRKVFYGLKQHEMKYIRNDVYLLIQVKLHYSEIFIGKEWDTITFTKNIERFYTEDNPLATFQLLNQYDSRHRLNLSEFGYDDKETIYEFFKSFYRGGLNFYNQKYVGKIIKNLFHIDINSSYPYVMYAKKCPTKVIKIWNEDDIVTDPSANPEEEFTGKVKLIDDDDYTQFFRIEYDVMNDYLLDVESRVITQMFVKYYSTNGYVNLTNTAIKLLNHFMIEPIEEVQCIGYSLWENHDFASKDRIHQKYLIKTQGKQKKKVLMPSPLDVTLTDEDNELLLSPEEIDNAKVDLNGLYGIPALRPFFNVFQTIEDEIINFPKGFKNKERNIVFSAWVTAHAFYNLLSPLFFFTAQQIDDGFVYADTDSLFIKKEYQHLIPQSRFHKMNLGLWDIEHNDIEAFYALNHKKYALMFHNPKTNRKEIDVKSGGIRLSSFSQGLERAEQYNTNYKNFEKFIEEQFSEGVDIVSTKSVLNKEGVVVIYESNITLQKGGTYPVTFNKMIDEMKEETIERIAEEYKDHDEDILYIETPFGTISGADLHKDNFETPKSTNPMWFVTNQNQRVNKFLKTA</sequence>
<keyword evidence="2" id="KW-0540">Nuclease</keyword>
<dbReference type="GO" id="GO:0003676">
    <property type="term" value="F:nucleic acid binding"/>
    <property type="evidence" value="ECO:0007669"/>
    <property type="project" value="InterPro"/>
</dbReference>
<dbReference type="RefSeq" id="YP_009032584.1">
    <property type="nucleotide sequence ID" value="NC_024149.1"/>
</dbReference>
<dbReference type="Gene3D" id="3.90.1600.10">
    <property type="entry name" value="Palm domain of DNA polymerase"/>
    <property type="match status" value="2"/>
</dbReference>
<dbReference type="SUPFAM" id="SSF56672">
    <property type="entry name" value="DNA/RNA polymerases"/>
    <property type="match status" value="1"/>
</dbReference>
<keyword evidence="4" id="KW-0239">DNA-directed DNA polymerase</keyword>
<evidence type="ECO:0000313" key="6">
    <source>
        <dbReference type="Proteomes" id="UP000026904"/>
    </source>
</evidence>
<dbReference type="GO" id="GO:0016787">
    <property type="term" value="F:hydrolase activity"/>
    <property type="evidence" value="ECO:0007669"/>
    <property type="project" value="UniProtKB-KW"/>
</dbReference>
<dbReference type="GO" id="GO:0003887">
    <property type="term" value="F:DNA-directed DNA polymerase activity"/>
    <property type="evidence" value="ECO:0007669"/>
    <property type="project" value="UniProtKB-KW"/>
</dbReference>
<keyword evidence="4" id="KW-0548">Nucleotidyltransferase</keyword>
<accession>A0A024B2L3</accession>
<dbReference type="Proteomes" id="UP000026904">
    <property type="component" value="Segment"/>
</dbReference>
<protein>
    <recommendedName>
        <fullName evidence="1">DNA-directed DNA polymerase</fullName>
        <ecNumber evidence="1">2.7.7.7</ecNumber>
    </recommendedName>
</protein>
<evidence type="ECO:0000256" key="3">
    <source>
        <dbReference type="ARBA" id="ARBA00022801"/>
    </source>
</evidence>
<organism evidence="5 6">
    <name type="scientific">Lactococcus phage WP-2</name>
    <dbReference type="NCBI Taxonomy" id="1486423"/>
    <lineage>
        <taxon>Viruses</taxon>
        <taxon>Duplodnaviria</taxon>
        <taxon>Heunggongvirae</taxon>
        <taxon>Uroviricota</taxon>
        <taxon>Caudoviricetes</taxon>
        <taxon>Rountreeviridae</taxon>
        <taxon>Negarvirus</taxon>
        <taxon>Negarvirus WP2</taxon>
    </lineage>
</organism>
<dbReference type="OrthoDB" id="372at10239"/>
<dbReference type="PROSITE" id="PS00116">
    <property type="entry name" value="DNA_POLYMERASE_B"/>
    <property type="match status" value="1"/>
</dbReference>
<dbReference type="GeneID" id="19488290"/>
<gene>
    <name evidence="5" type="ORF">WP2_07</name>
</gene>
<dbReference type="InterPro" id="IPR023211">
    <property type="entry name" value="DNA_pol_palm_dom_sf"/>
</dbReference>
<evidence type="ECO:0000256" key="2">
    <source>
        <dbReference type="ARBA" id="ARBA00022722"/>
    </source>
</evidence>
<dbReference type="InterPro" id="IPR043502">
    <property type="entry name" value="DNA/RNA_pol_sf"/>
</dbReference>
<dbReference type="EC" id="2.7.7.7" evidence="1"/>
<dbReference type="KEGG" id="vg:19488290"/>
<evidence type="ECO:0000256" key="1">
    <source>
        <dbReference type="ARBA" id="ARBA00012417"/>
    </source>
</evidence>
<dbReference type="GO" id="GO:0000166">
    <property type="term" value="F:nucleotide binding"/>
    <property type="evidence" value="ECO:0007669"/>
    <property type="project" value="InterPro"/>
</dbReference>
<proteinExistence type="predicted"/>
<keyword evidence="4" id="KW-0808">Transferase</keyword>
<reference evidence="5 6" key="1">
    <citation type="journal article" date="2014" name="Gene">
        <title>Comparative genomic analysis of Lactococcus garvieae phage WP-2, a new member of Picovirinae subfamily of Podoviridae.</title>
        <authorList>
            <person name="Ghasemi S.M."/>
            <person name="Bouzari M."/>
            <person name="Yoon B.H."/>
            <person name="Chang H.I."/>
        </authorList>
    </citation>
    <scope>NUCLEOTIDE SEQUENCE [LARGE SCALE GENOMIC DNA]</scope>
    <source>
        <strain evidence="5">WP-2</strain>
    </source>
</reference>
<keyword evidence="6" id="KW-1185">Reference proteome</keyword>
<name>A0A024B2L3_9CAUD</name>